<dbReference type="AlphaFoldDB" id="A0A0F7BYU9"/>
<reference evidence="2" key="1">
    <citation type="submission" date="2015-03" db="EMBL/GenBank/DDBJ databases">
        <title>MIGS Cultured Bacterial/Archaeal sample from Brevibacillus laterosporus.</title>
        <authorList>
            <person name="Zeng D."/>
            <person name="Zhu L."/>
            <person name="Dong G."/>
            <person name="Ye W."/>
            <person name="Ren D."/>
            <person name="Wu L."/>
            <person name="Xu J."/>
            <person name="Li G."/>
            <person name="Guo L."/>
        </authorList>
    </citation>
    <scope>NUCLEOTIDE SEQUENCE</scope>
    <source>
        <strain evidence="2">B9</strain>
    </source>
</reference>
<protein>
    <recommendedName>
        <fullName evidence="3">Single-stranded DNA-binding protein</fullName>
    </recommendedName>
</protein>
<proteinExistence type="predicted"/>
<feature type="region of interest" description="Disordered" evidence="1">
    <location>
        <begin position="133"/>
        <end position="162"/>
    </location>
</feature>
<dbReference type="Pfam" id="PF04404">
    <property type="entry name" value="ERF"/>
    <property type="match status" value="1"/>
</dbReference>
<organism evidence="2">
    <name type="scientific">Brevibacillus laterosporus</name>
    <name type="common">Bacillus laterosporus</name>
    <dbReference type="NCBI Taxonomy" id="1465"/>
    <lineage>
        <taxon>Bacteria</taxon>
        <taxon>Bacillati</taxon>
        <taxon>Bacillota</taxon>
        <taxon>Bacilli</taxon>
        <taxon>Bacillales</taxon>
        <taxon>Paenibacillaceae</taxon>
        <taxon>Brevibacillus</taxon>
    </lineage>
</organism>
<feature type="compositionally biased region" description="Basic and acidic residues" evidence="1">
    <location>
        <begin position="141"/>
        <end position="153"/>
    </location>
</feature>
<dbReference type="EMBL" id="CP011074">
    <property type="protein sequence ID" value="AKF92663.1"/>
    <property type="molecule type" value="Genomic_DNA"/>
</dbReference>
<evidence type="ECO:0008006" key="3">
    <source>
        <dbReference type="Google" id="ProtNLM"/>
    </source>
</evidence>
<evidence type="ECO:0000313" key="2">
    <source>
        <dbReference type="EMBL" id="AKF92663.1"/>
    </source>
</evidence>
<name>A0A0F7BYU9_BRELA</name>
<evidence type="ECO:0000256" key="1">
    <source>
        <dbReference type="SAM" id="MobiDB-lite"/>
    </source>
</evidence>
<gene>
    <name evidence="2" type="ORF">EX87_02450</name>
</gene>
<dbReference type="RefSeq" id="WP_031411282.1">
    <property type="nucleotide sequence ID" value="NZ_CP011074.1"/>
</dbReference>
<sequence>MSEQPRSLVKKLAKVMQNVKYIQKRGYNKFHNYNYATEADVAEKVREILADQNVILIPNMVSHSVREHINAKGKTEYIATVQMEFKFYDGDSGEELVFHMVGEGQDAGDKATYKAITGAQKYALMKAFMIPTGDDPENDSEADKSNEETEPTKQKATPNVRNSKEAVLKAKWQLLGYSLDDFDAWYQNQTEKGYNDNQMEAYLTRKIKERGATKSA</sequence>
<accession>A0A0F7BYU9</accession>
<dbReference type="InterPro" id="IPR007499">
    <property type="entry name" value="ERF_bacteria_virus"/>
</dbReference>